<keyword evidence="1" id="KW-0812">Transmembrane</keyword>
<dbReference type="EMBL" id="CP044222">
    <property type="protein sequence ID" value="QEW08126.1"/>
    <property type="molecule type" value="Genomic_DNA"/>
</dbReference>
<evidence type="ECO:0000256" key="1">
    <source>
        <dbReference type="SAM" id="Phobius"/>
    </source>
</evidence>
<evidence type="ECO:0008006" key="4">
    <source>
        <dbReference type="Google" id="ProtNLM"/>
    </source>
</evidence>
<dbReference type="AlphaFoldDB" id="A0A5J6LIJ2"/>
<evidence type="ECO:0000313" key="2">
    <source>
        <dbReference type="EMBL" id="QEW08126.1"/>
    </source>
</evidence>
<accession>A0A5J6LIJ2</accession>
<keyword evidence="1" id="KW-1133">Transmembrane helix</keyword>
<name>A0A5J6LIJ2_9GAMM</name>
<protein>
    <recommendedName>
        <fullName evidence="4">MSHA biogenesis protein MshP</fullName>
    </recommendedName>
</protein>
<keyword evidence="1" id="KW-0472">Membrane</keyword>
<feature type="transmembrane region" description="Helical" evidence="1">
    <location>
        <begin position="21"/>
        <end position="43"/>
    </location>
</feature>
<sequence>MMNQTAYQHRLNPPRVHGISLIAVLFILIVLGGLAAVMAQMGATQHAGYLLSQQGKQAYYAARSGLEWLRHQTLENGECPAVSTVVISGFDLTLTCEEVVETEDTDTLKIFHLGSHAQKSAGPFGMISRETRVSVWLRSS</sequence>
<dbReference type="KEGG" id="nik:F5I99_17400"/>
<dbReference type="RefSeq" id="WP_151058239.1">
    <property type="nucleotide sequence ID" value="NZ_CP044222.1"/>
</dbReference>
<keyword evidence="3" id="KW-1185">Reference proteome</keyword>
<organism evidence="2 3">
    <name type="scientific">Nitrincola iocasae</name>
    <dbReference type="NCBI Taxonomy" id="2614693"/>
    <lineage>
        <taxon>Bacteria</taxon>
        <taxon>Pseudomonadati</taxon>
        <taxon>Pseudomonadota</taxon>
        <taxon>Gammaproteobacteria</taxon>
        <taxon>Oceanospirillales</taxon>
        <taxon>Oceanospirillaceae</taxon>
        <taxon>Nitrincola</taxon>
    </lineage>
</organism>
<dbReference type="Proteomes" id="UP000325606">
    <property type="component" value="Chromosome"/>
</dbReference>
<gene>
    <name evidence="2" type="ORF">F5I99_17400</name>
</gene>
<proteinExistence type="predicted"/>
<reference evidence="2 3" key="1">
    <citation type="submission" date="2019-09" db="EMBL/GenBank/DDBJ databases">
        <title>Nitrincola iocasae sp. nov., a bacterium isolated from the sediment collected at a cold seep field in South China Sea.</title>
        <authorList>
            <person name="Zhang H."/>
            <person name="Wang H."/>
            <person name="Li C."/>
        </authorList>
    </citation>
    <scope>NUCLEOTIDE SEQUENCE [LARGE SCALE GENOMIC DNA]</scope>
    <source>
        <strain evidence="2 3">KXZD1103</strain>
    </source>
</reference>
<evidence type="ECO:0000313" key="3">
    <source>
        <dbReference type="Proteomes" id="UP000325606"/>
    </source>
</evidence>